<dbReference type="EMBL" id="JACJTU010000075">
    <property type="protein sequence ID" value="MBD2739249.1"/>
    <property type="molecule type" value="Genomic_DNA"/>
</dbReference>
<accession>A0ABR8KI59</accession>
<reference evidence="1 2" key="1">
    <citation type="journal article" date="2020" name="ISME J.">
        <title>Comparative genomics reveals insights into cyanobacterial evolution and habitat adaptation.</title>
        <authorList>
            <person name="Chen M.Y."/>
            <person name="Teng W.K."/>
            <person name="Zhao L."/>
            <person name="Hu C.X."/>
            <person name="Zhou Y.K."/>
            <person name="Han B.P."/>
            <person name="Song L.R."/>
            <person name="Shu W.S."/>
        </authorList>
    </citation>
    <scope>NUCLEOTIDE SEQUENCE [LARGE SCALE GENOMIC DNA]</scope>
    <source>
        <strain evidence="1 2">FACHB-159</strain>
    </source>
</reference>
<keyword evidence="2" id="KW-1185">Reference proteome</keyword>
<evidence type="ECO:0000313" key="1">
    <source>
        <dbReference type="EMBL" id="MBD2739249.1"/>
    </source>
</evidence>
<comment type="caution">
    <text evidence="1">The sequence shown here is derived from an EMBL/GenBank/DDBJ whole genome shotgun (WGS) entry which is preliminary data.</text>
</comment>
<evidence type="ECO:0000313" key="2">
    <source>
        <dbReference type="Proteomes" id="UP000637383"/>
    </source>
</evidence>
<protein>
    <submittedName>
        <fullName evidence="1">Uncharacterized protein</fullName>
    </submittedName>
</protein>
<proteinExistence type="predicted"/>
<sequence length="60" mass="6966">MWNEEFKKYIRAAIIGQNAANEPSFEWTVRKAIDCREIGFNDASQAIIYLTSHDVEGFRN</sequence>
<dbReference type="RefSeq" id="WP_190959753.1">
    <property type="nucleotide sequence ID" value="NZ_JACJTU010000075.1"/>
</dbReference>
<name>A0ABR8KI59_9NOSO</name>
<organism evidence="1 2">
    <name type="scientific">Nostoc paludosum FACHB-159</name>
    <dbReference type="NCBI Taxonomy" id="2692908"/>
    <lineage>
        <taxon>Bacteria</taxon>
        <taxon>Bacillati</taxon>
        <taxon>Cyanobacteriota</taxon>
        <taxon>Cyanophyceae</taxon>
        <taxon>Nostocales</taxon>
        <taxon>Nostocaceae</taxon>
        <taxon>Nostoc</taxon>
    </lineage>
</organism>
<dbReference type="Proteomes" id="UP000637383">
    <property type="component" value="Unassembled WGS sequence"/>
</dbReference>
<gene>
    <name evidence="1" type="ORF">H6H03_36240</name>
</gene>